<gene>
    <name evidence="9" type="ORF">D8780_15170</name>
</gene>
<keyword evidence="5 7" id="KW-1133">Transmembrane helix</keyword>
<feature type="transmembrane region" description="Helical" evidence="7">
    <location>
        <begin position="12"/>
        <end position="34"/>
    </location>
</feature>
<feature type="transmembrane region" description="Helical" evidence="7">
    <location>
        <begin position="106"/>
        <end position="126"/>
    </location>
</feature>
<evidence type="ECO:0000256" key="6">
    <source>
        <dbReference type="ARBA" id="ARBA00023136"/>
    </source>
</evidence>
<proteinExistence type="inferred from homology"/>
<sequence length="290" mass="32575">MSRRFHIDQSRAFLWPSIIVMAAVAIYTTGYSIYLSVYDVSLLKRPPYDFVGLSQFIDVLTSTRAQAAVWRSFVYVFGSVTVQLVLGLAIAIYLNREFFGRRLVRALLLIPLVMTPVVVGLVWRLFYDPNAGIINWLLGSTIGISNMDWLGNPSIALGALMFAEIWQWTPFFILICMATLDNMPTDPIEAAMIDGASEWQIFRMITLPILMPTLVIGGLIRAIDGFKVFDLIFVMTRGGPALSTETLNMYAYIEAFNNFNLGKAVAMSFVMTLIVSIGMTWLYSRIARES</sequence>
<accession>A0A3L7J451</accession>
<feature type="domain" description="ABC transmembrane type-1" evidence="8">
    <location>
        <begin position="69"/>
        <end position="282"/>
    </location>
</feature>
<dbReference type="AlphaFoldDB" id="A0A3L7J451"/>
<comment type="subcellular location">
    <subcellularLocation>
        <location evidence="1 7">Cell membrane</location>
        <topology evidence="1 7">Multi-pass membrane protein</topology>
    </subcellularLocation>
</comment>
<evidence type="ECO:0000256" key="3">
    <source>
        <dbReference type="ARBA" id="ARBA00022475"/>
    </source>
</evidence>
<dbReference type="InterPro" id="IPR035906">
    <property type="entry name" value="MetI-like_sf"/>
</dbReference>
<dbReference type="InterPro" id="IPR000515">
    <property type="entry name" value="MetI-like"/>
</dbReference>
<evidence type="ECO:0000313" key="9">
    <source>
        <dbReference type="EMBL" id="RLQ85294.1"/>
    </source>
</evidence>
<comment type="caution">
    <text evidence="9">The sequence shown here is derived from an EMBL/GenBank/DDBJ whole genome shotgun (WGS) entry which is preliminary data.</text>
</comment>
<keyword evidence="3" id="KW-1003">Cell membrane</keyword>
<reference evidence="9 10" key="1">
    <citation type="submission" date="2018-10" db="EMBL/GenBank/DDBJ databases">
        <title>Notoacmeibacter sp. M2BS9Y-3-1, whole genome shotgun sequence.</title>
        <authorList>
            <person name="Tuo L."/>
        </authorList>
    </citation>
    <scope>NUCLEOTIDE SEQUENCE [LARGE SCALE GENOMIC DNA]</scope>
    <source>
        <strain evidence="9 10">M2BS9Y-3-1</strain>
    </source>
</reference>
<feature type="transmembrane region" description="Helical" evidence="7">
    <location>
        <begin position="264"/>
        <end position="283"/>
    </location>
</feature>
<keyword evidence="2 7" id="KW-0813">Transport</keyword>
<keyword evidence="10" id="KW-1185">Reference proteome</keyword>
<evidence type="ECO:0000256" key="2">
    <source>
        <dbReference type="ARBA" id="ARBA00022448"/>
    </source>
</evidence>
<dbReference type="GO" id="GO:0055085">
    <property type="term" value="P:transmembrane transport"/>
    <property type="evidence" value="ECO:0007669"/>
    <property type="project" value="InterPro"/>
</dbReference>
<evidence type="ECO:0000259" key="8">
    <source>
        <dbReference type="PROSITE" id="PS50928"/>
    </source>
</evidence>
<dbReference type="PANTHER" id="PTHR43005:SF1">
    <property type="entry name" value="SPERMIDINE_PUTRESCINE TRANSPORT SYSTEM PERMEASE PROTEIN"/>
    <property type="match status" value="1"/>
</dbReference>
<evidence type="ECO:0000256" key="7">
    <source>
        <dbReference type="RuleBase" id="RU363032"/>
    </source>
</evidence>
<comment type="similarity">
    <text evidence="7">Belongs to the binding-protein-dependent transport system permease family.</text>
</comment>
<dbReference type="RefSeq" id="WP_121646711.1">
    <property type="nucleotide sequence ID" value="NZ_RCWN01000002.1"/>
</dbReference>
<evidence type="ECO:0000256" key="5">
    <source>
        <dbReference type="ARBA" id="ARBA00022989"/>
    </source>
</evidence>
<feature type="transmembrane region" description="Helical" evidence="7">
    <location>
        <begin position="73"/>
        <end position="94"/>
    </location>
</feature>
<dbReference type="EMBL" id="RCWN01000002">
    <property type="protein sequence ID" value="RLQ85294.1"/>
    <property type="molecule type" value="Genomic_DNA"/>
</dbReference>
<dbReference type="PANTHER" id="PTHR43005">
    <property type="entry name" value="BLR7065 PROTEIN"/>
    <property type="match status" value="1"/>
</dbReference>
<keyword evidence="6 7" id="KW-0472">Membrane</keyword>
<dbReference type="Gene3D" id="1.10.3720.10">
    <property type="entry name" value="MetI-like"/>
    <property type="match status" value="1"/>
</dbReference>
<dbReference type="SUPFAM" id="SSF161098">
    <property type="entry name" value="MetI-like"/>
    <property type="match status" value="1"/>
</dbReference>
<organism evidence="9 10">
    <name type="scientific">Notoacmeibacter ruber</name>
    <dbReference type="NCBI Taxonomy" id="2670375"/>
    <lineage>
        <taxon>Bacteria</taxon>
        <taxon>Pseudomonadati</taxon>
        <taxon>Pseudomonadota</taxon>
        <taxon>Alphaproteobacteria</taxon>
        <taxon>Hyphomicrobiales</taxon>
        <taxon>Notoacmeibacteraceae</taxon>
        <taxon>Notoacmeibacter</taxon>
    </lineage>
</organism>
<dbReference type="Pfam" id="PF00528">
    <property type="entry name" value="BPD_transp_1"/>
    <property type="match status" value="1"/>
</dbReference>
<name>A0A3L7J451_9HYPH</name>
<feature type="transmembrane region" description="Helical" evidence="7">
    <location>
        <begin position="155"/>
        <end position="180"/>
    </location>
</feature>
<dbReference type="GO" id="GO:0005886">
    <property type="term" value="C:plasma membrane"/>
    <property type="evidence" value="ECO:0007669"/>
    <property type="project" value="UniProtKB-SubCell"/>
</dbReference>
<evidence type="ECO:0000313" key="10">
    <source>
        <dbReference type="Proteomes" id="UP000281094"/>
    </source>
</evidence>
<protein>
    <submittedName>
        <fullName evidence="9">Sugar ABC transporter permease</fullName>
    </submittedName>
</protein>
<dbReference type="CDD" id="cd06261">
    <property type="entry name" value="TM_PBP2"/>
    <property type="match status" value="1"/>
</dbReference>
<feature type="transmembrane region" description="Helical" evidence="7">
    <location>
        <begin position="201"/>
        <end position="223"/>
    </location>
</feature>
<dbReference type="Proteomes" id="UP000281094">
    <property type="component" value="Unassembled WGS sequence"/>
</dbReference>
<evidence type="ECO:0000256" key="1">
    <source>
        <dbReference type="ARBA" id="ARBA00004651"/>
    </source>
</evidence>
<dbReference type="PROSITE" id="PS50928">
    <property type="entry name" value="ABC_TM1"/>
    <property type="match status" value="1"/>
</dbReference>
<evidence type="ECO:0000256" key="4">
    <source>
        <dbReference type="ARBA" id="ARBA00022692"/>
    </source>
</evidence>
<keyword evidence="4 7" id="KW-0812">Transmembrane</keyword>